<keyword evidence="4" id="KW-1185">Reference proteome</keyword>
<evidence type="ECO:0000256" key="2">
    <source>
        <dbReference type="SAM" id="Phobius"/>
    </source>
</evidence>
<dbReference type="OrthoDB" id="6123928at2759"/>
<gene>
    <name evidence="5" type="primary">LOC111126995</name>
</gene>
<keyword evidence="2" id="KW-0472">Membrane</keyword>
<evidence type="ECO:0000256" key="3">
    <source>
        <dbReference type="SAM" id="SignalP"/>
    </source>
</evidence>
<sequence>MRKYPIGFSLLSIVCFLMHTLQRTDGACEYPLDLRGDWYTTSNGVVTFSNQSISNFKSLTHPSAHTYTCEYIDNDRYITRARVPILSTTNYDIYFCMSFTRITGTKYLVQYNSDNVSSNFISCPDSVSSTLDMTLNSDCHGNVLNGMSFPTYLTHTYNSSCATTGNTFTTGGNVSCVYSVASGSTTHLTVFNLDTSTDETSTYRFLCYVISKSGTQVYVTYHPKVCQNNQTSTYVTSPGVIVSLIDRHNDVDVSPSDEEVPVAIIVGVLVPIVLLCGIVLFILYWKIKHRQRISHELELAARRNWRRLAQNFAISTKHELPTVEEYANHSKRVRKKKKKKKDRKLNGETLSVHSQTDSRRRSVWFDEFNNTIEEIQEPPIWQTQWETFNDPLSKQMYEDDRRSLSTARSVASVRKIWINPESTEKAEVESTWDKVAKFFASLRKH</sequence>
<feature type="signal peptide" evidence="3">
    <location>
        <begin position="1"/>
        <end position="26"/>
    </location>
</feature>
<proteinExistence type="predicted"/>
<feature type="transmembrane region" description="Helical" evidence="2">
    <location>
        <begin position="262"/>
        <end position="285"/>
    </location>
</feature>
<keyword evidence="2" id="KW-1133">Transmembrane helix</keyword>
<organism evidence="4 5">
    <name type="scientific">Crassostrea virginica</name>
    <name type="common">Eastern oyster</name>
    <dbReference type="NCBI Taxonomy" id="6565"/>
    <lineage>
        <taxon>Eukaryota</taxon>
        <taxon>Metazoa</taxon>
        <taxon>Spiralia</taxon>
        <taxon>Lophotrochozoa</taxon>
        <taxon>Mollusca</taxon>
        <taxon>Bivalvia</taxon>
        <taxon>Autobranchia</taxon>
        <taxon>Pteriomorphia</taxon>
        <taxon>Ostreida</taxon>
        <taxon>Ostreoidea</taxon>
        <taxon>Ostreidae</taxon>
        <taxon>Crassostrea</taxon>
    </lineage>
</organism>
<dbReference type="GeneID" id="111126995"/>
<feature type="chain" id="PRO_5034280390" evidence="3">
    <location>
        <begin position="27"/>
        <end position="445"/>
    </location>
</feature>
<dbReference type="RefSeq" id="XP_022327669.1">
    <property type="nucleotide sequence ID" value="XM_022471961.1"/>
</dbReference>
<evidence type="ECO:0000313" key="4">
    <source>
        <dbReference type="Proteomes" id="UP000694844"/>
    </source>
</evidence>
<keyword evidence="2" id="KW-0812">Transmembrane</keyword>
<feature type="region of interest" description="Disordered" evidence="1">
    <location>
        <begin position="327"/>
        <end position="354"/>
    </location>
</feature>
<name>A0A8B8DJ94_CRAVI</name>
<evidence type="ECO:0000256" key="1">
    <source>
        <dbReference type="SAM" id="MobiDB-lite"/>
    </source>
</evidence>
<feature type="compositionally biased region" description="Basic residues" evidence="1">
    <location>
        <begin position="329"/>
        <end position="343"/>
    </location>
</feature>
<keyword evidence="3" id="KW-0732">Signal</keyword>
<accession>A0A8B8DJ94</accession>
<protein>
    <submittedName>
        <fullName evidence="5">Uncharacterized protein LOC111126995 isoform X2</fullName>
    </submittedName>
</protein>
<dbReference type="AlphaFoldDB" id="A0A8B8DJ94"/>
<dbReference type="Proteomes" id="UP000694844">
    <property type="component" value="Chromosome 3"/>
</dbReference>
<evidence type="ECO:0000313" key="5">
    <source>
        <dbReference type="RefSeq" id="XP_022327669.1"/>
    </source>
</evidence>
<reference evidence="5" key="1">
    <citation type="submission" date="2025-08" db="UniProtKB">
        <authorList>
            <consortium name="RefSeq"/>
        </authorList>
    </citation>
    <scope>IDENTIFICATION</scope>
    <source>
        <tissue evidence="5">Whole sample</tissue>
    </source>
</reference>